<evidence type="ECO:0000256" key="3">
    <source>
        <dbReference type="ARBA" id="ARBA00023002"/>
    </source>
</evidence>
<dbReference type="PANTHER" id="PTHR43255:SF1">
    <property type="entry name" value="IRON-SULFUR-BINDING OXIDOREDUCTASE FADF-RELATED"/>
    <property type="match status" value="1"/>
</dbReference>
<dbReference type="AlphaFoldDB" id="A0A7Y9TKF5"/>
<organism evidence="8 9">
    <name type="scientific">Granulicella arctica</name>
    <dbReference type="NCBI Taxonomy" id="940613"/>
    <lineage>
        <taxon>Bacteria</taxon>
        <taxon>Pseudomonadati</taxon>
        <taxon>Acidobacteriota</taxon>
        <taxon>Terriglobia</taxon>
        <taxon>Terriglobales</taxon>
        <taxon>Acidobacteriaceae</taxon>
        <taxon>Granulicella</taxon>
    </lineage>
</organism>
<dbReference type="InterPro" id="IPR036197">
    <property type="entry name" value="NarG-like_sf"/>
</dbReference>
<evidence type="ECO:0000256" key="6">
    <source>
        <dbReference type="SAM" id="Phobius"/>
    </source>
</evidence>
<dbReference type="InterPro" id="IPR017896">
    <property type="entry name" value="4Fe4S_Fe-S-bd"/>
</dbReference>
<name>A0A7Y9TKF5_9BACT</name>
<dbReference type="PROSITE" id="PS51379">
    <property type="entry name" value="4FE4S_FER_2"/>
    <property type="match status" value="2"/>
</dbReference>
<keyword evidence="3" id="KW-0560">Oxidoreductase</keyword>
<proteinExistence type="predicted"/>
<dbReference type="SUPFAM" id="SSF103501">
    <property type="entry name" value="Respiratory nitrate reductase 1 gamma chain"/>
    <property type="match status" value="1"/>
</dbReference>
<evidence type="ECO:0000259" key="7">
    <source>
        <dbReference type="PROSITE" id="PS51379"/>
    </source>
</evidence>
<keyword evidence="5" id="KW-0411">Iron-sulfur</keyword>
<evidence type="ECO:0000313" key="8">
    <source>
        <dbReference type="EMBL" id="NYF79197.1"/>
    </source>
</evidence>
<dbReference type="GO" id="GO:0046872">
    <property type="term" value="F:metal ion binding"/>
    <property type="evidence" value="ECO:0007669"/>
    <property type="project" value="UniProtKB-KW"/>
</dbReference>
<comment type="caution">
    <text evidence="8">The sequence shown here is derived from an EMBL/GenBank/DDBJ whole genome shotgun (WGS) entry which is preliminary data.</text>
</comment>
<dbReference type="Pfam" id="PF13187">
    <property type="entry name" value="Fer4_9"/>
    <property type="match status" value="1"/>
</dbReference>
<evidence type="ECO:0000256" key="2">
    <source>
        <dbReference type="ARBA" id="ARBA00022723"/>
    </source>
</evidence>
<feature type="transmembrane region" description="Helical" evidence="6">
    <location>
        <begin position="98"/>
        <end position="124"/>
    </location>
</feature>
<keyword evidence="1" id="KW-0004">4Fe-4S</keyword>
<dbReference type="GO" id="GO:0005886">
    <property type="term" value="C:plasma membrane"/>
    <property type="evidence" value="ECO:0007669"/>
    <property type="project" value="TreeGrafter"/>
</dbReference>
<protein>
    <submittedName>
        <fullName evidence="8">Fe-S oxidoreductase</fullName>
    </submittedName>
</protein>
<dbReference type="InterPro" id="IPR051460">
    <property type="entry name" value="HdrC_iron-sulfur_subunit"/>
</dbReference>
<feature type="transmembrane region" description="Helical" evidence="6">
    <location>
        <begin position="136"/>
        <end position="157"/>
    </location>
</feature>
<dbReference type="EMBL" id="JACCCW010000001">
    <property type="protein sequence ID" value="NYF79197.1"/>
    <property type="molecule type" value="Genomic_DNA"/>
</dbReference>
<keyword evidence="6" id="KW-0472">Membrane</keyword>
<dbReference type="InterPro" id="IPR004017">
    <property type="entry name" value="Cys_rich_dom"/>
</dbReference>
<dbReference type="Proteomes" id="UP000589520">
    <property type="component" value="Unassembled WGS sequence"/>
</dbReference>
<dbReference type="PROSITE" id="PS00198">
    <property type="entry name" value="4FE4S_FER_1"/>
    <property type="match status" value="2"/>
</dbReference>
<evidence type="ECO:0000256" key="1">
    <source>
        <dbReference type="ARBA" id="ARBA00022485"/>
    </source>
</evidence>
<dbReference type="Pfam" id="PF02754">
    <property type="entry name" value="CCG"/>
    <property type="match status" value="2"/>
</dbReference>
<reference evidence="8 9" key="1">
    <citation type="submission" date="2020-07" db="EMBL/GenBank/DDBJ databases">
        <title>Genomic Encyclopedia of Type Strains, Phase IV (KMG-V): Genome sequencing to study the core and pangenomes of soil and plant-associated prokaryotes.</title>
        <authorList>
            <person name="Whitman W."/>
        </authorList>
    </citation>
    <scope>NUCLEOTIDE SEQUENCE [LARGE SCALE GENOMIC DNA]</scope>
    <source>
        <strain evidence="8 9">X4EP2</strain>
    </source>
</reference>
<dbReference type="PANTHER" id="PTHR43255">
    <property type="entry name" value="IRON-SULFUR-BINDING OXIDOREDUCTASE FADF-RELATED-RELATED"/>
    <property type="match status" value="1"/>
</dbReference>
<keyword evidence="4" id="KW-0408">Iron</keyword>
<dbReference type="GO" id="GO:0016491">
    <property type="term" value="F:oxidoreductase activity"/>
    <property type="evidence" value="ECO:0007669"/>
    <property type="project" value="UniProtKB-KW"/>
</dbReference>
<dbReference type="RefSeq" id="WP_179489255.1">
    <property type="nucleotide sequence ID" value="NZ_JACCCW010000001.1"/>
</dbReference>
<keyword evidence="2" id="KW-0479">Metal-binding</keyword>
<keyword evidence="6" id="KW-1133">Transmembrane helix</keyword>
<dbReference type="GO" id="GO:0051539">
    <property type="term" value="F:4 iron, 4 sulfur cluster binding"/>
    <property type="evidence" value="ECO:0007669"/>
    <property type="project" value="UniProtKB-KW"/>
</dbReference>
<evidence type="ECO:0000313" key="9">
    <source>
        <dbReference type="Proteomes" id="UP000589520"/>
    </source>
</evidence>
<dbReference type="InterPro" id="IPR017900">
    <property type="entry name" value="4Fe4S_Fe_S_CS"/>
</dbReference>
<gene>
    <name evidence="8" type="ORF">HDF17_001484</name>
</gene>
<feature type="transmembrane region" description="Helical" evidence="6">
    <location>
        <begin position="33"/>
        <end position="52"/>
    </location>
</feature>
<feature type="domain" description="4Fe-4S ferredoxin-type" evidence="7">
    <location>
        <begin position="264"/>
        <end position="294"/>
    </location>
</feature>
<feature type="domain" description="4Fe-4S ferredoxin-type" evidence="7">
    <location>
        <begin position="328"/>
        <end position="358"/>
    </location>
</feature>
<dbReference type="Gene3D" id="1.10.1060.10">
    <property type="entry name" value="Alpha-helical ferredoxin"/>
    <property type="match status" value="1"/>
</dbReference>
<dbReference type="SUPFAM" id="SSF46548">
    <property type="entry name" value="alpha-helical ferredoxin"/>
    <property type="match status" value="1"/>
</dbReference>
<feature type="transmembrane region" description="Helical" evidence="6">
    <location>
        <begin position="177"/>
        <end position="196"/>
    </location>
</feature>
<accession>A0A7Y9TKF5</accession>
<sequence length="656" mass="71719">MVLASLSCGRPLPGLLLLSASFAEPLPFSVIEKALLLLAIAASAGLFFWRFGPILRNIFRSKKDADFSLHPLGRRVWDFVWEVLCQAKVIRQRPAPGLAHAFVFWGFLAFALVSLNHFAVGIGFGFLRPGSLVGTFYFLFAAVWAALVAVSIAGLFVRRFFVRPVWLGKKVSYESGFIAFLIFLLMVSYLGAFFVADGGVAVRVLWWTHTLALLVFLPLIPHTKHLHLVLSPLTVFLKRDGFSKIPPLSGDEDFGLVAGKDITQLISLQAYSCVECGRCTEHCPASTTGKVLNPKEIILGMRGYLNELGPQSDVALLAEQRPDTSFGTTMSMEAAFECTTCGSCEYQCPVGIQHVPIIIGLRRGATNTGAWEDTYGTKLFLALEKNGNALGLSAMERDKFVTKQGFPIFDGTQEYCLWLGCMGGYDPKGREIIADFARVMNFLGTSFGVLKKEKCTGDPARRLGNDLVFQTLAEYGLKSFADAKVQKIVTICPHCVRTIANDWREYGVAPEIEHHSEFMARYTDRLPKQAGGDSIVYHDPCYLGRYQDVYEEPRAVVSLAGELVEAPRSHEQSFCCGAGGGLAFLGEESGERVSHVRATELAATGAKTVGTACPFCNTMFRDALAAVSEAPPQLLDIAQLTARALPVAVAESSSER</sequence>
<evidence type="ECO:0000256" key="5">
    <source>
        <dbReference type="ARBA" id="ARBA00023014"/>
    </source>
</evidence>
<keyword evidence="6" id="KW-0812">Transmembrane</keyword>
<evidence type="ECO:0000256" key="4">
    <source>
        <dbReference type="ARBA" id="ARBA00023004"/>
    </source>
</evidence>
<dbReference type="InterPro" id="IPR009051">
    <property type="entry name" value="Helical_ferredxn"/>
</dbReference>
<keyword evidence="9" id="KW-1185">Reference proteome</keyword>